<dbReference type="AlphaFoldDB" id="A0A1T4SR17"/>
<dbReference type="OrthoDB" id="959050at2"/>
<dbReference type="EMBL" id="FUWZ01000003">
    <property type="protein sequence ID" value="SKA30603.1"/>
    <property type="molecule type" value="Genomic_DNA"/>
</dbReference>
<gene>
    <name evidence="2" type="ORF">SAMN04488128_103319</name>
</gene>
<feature type="region of interest" description="Disordered" evidence="1">
    <location>
        <begin position="113"/>
        <end position="134"/>
    </location>
</feature>
<accession>A0A1T4SR17</accession>
<dbReference type="Proteomes" id="UP000190367">
    <property type="component" value="Unassembled WGS sequence"/>
</dbReference>
<sequence length="134" mass="15495">MQIYISEEAIVADIQDRFQTLYPFLKLEFFRKPHAEGEYSPENEKISPDTLIEKIRTRHASGWIDISYYRTAAAVEYDFSHIFGLNTQILRKAGTLWLETVSTDNWTLEELNNAGKPAKSRPFQLPDAPDVDNE</sequence>
<proteinExistence type="predicted"/>
<evidence type="ECO:0000256" key="1">
    <source>
        <dbReference type="SAM" id="MobiDB-lite"/>
    </source>
</evidence>
<organism evidence="2 3">
    <name type="scientific">Chitinophaga eiseniae</name>
    <dbReference type="NCBI Taxonomy" id="634771"/>
    <lineage>
        <taxon>Bacteria</taxon>
        <taxon>Pseudomonadati</taxon>
        <taxon>Bacteroidota</taxon>
        <taxon>Chitinophagia</taxon>
        <taxon>Chitinophagales</taxon>
        <taxon>Chitinophagaceae</taxon>
        <taxon>Chitinophaga</taxon>
    </lineage>
</organism>
<evidence type="ECO:0000313" key="3">
    <source>
        <dbReference type="Proteomes" id="UP000190367"/>
    </source>
</evidence>
<dbReference type="STRING" id="634771.SAMN04488128_103319"/>
<protein>
    <submittedName>
        <fullName evidence="2">Uncharacterized protein</fullName>
    </submittedName>
</protein>
<reference evidence="3" key="1">
    <citation type="submission" date="2017-02" db="EMBL/GenBank/DDBJ databases">
        <authorList>
            <person name="Varghese N."/>
            <person name="Submissions S."/>
        </authorList>
    </citation>
    <scope>NUCLEOTIDE SEQUENCE [LARGE SCALE GENOMIC DNA]</scope>
    <source>
        <strain evidence="3">DSM 22224</strain>
    </source>
</reference>
<dbReference type="RefSeq" id="WP_078670686.1">
    <property type="nucleotide sequence ID" value="NZ_FUWZ01000003.1"/>
</dbReference>
<name>A0A1T4SR17_9BACT</name>
<keyword evidence="3" id="KW-1185">Reference proteome</keyword>
<evidence type="ECO:0000313" key="2">
    <source>
        <dbReference type="EMBL" id="SKA30603.1"/>
    </source>
</evidence>